<keyword evidence="15" id="KW-1185">Reference proteome</keyword>
<dbReference type="RefSeq" id="WP_034545838.1">
    <property type="nucleotide sequence ID" value="NZ_CAUPJO010000003.1"/>
</dbReference>
<keyword evidence="6 11" id="KW-0479">Metal-binding</keyword>
<dbReference type="NCBIfam" id="TIGR00719">
    <property type="entry name" value="sda_beta"/>
    <property type="match status" value="1"/>
</dbReference>
<evidence type="ECO:0000256" key="3">
    <source>
        <dbReference type="ARBA" id="ARBA00008636"/>
    </source>
</evidence>
<keyword evidence="8 11" id="KW-0411">Iron-sulfur</keyword>
<dbReference type="SUPFAM" id="SSF55021">
    <property type="entry name" value="ACT-like"/>
    <property type="match status" value="1"/>
</dbReference>
<dbReference type="Pfam" id="PF03315">
    <property type="entry name" value="SDH_beta"/>
    <property type="match status" value="1"/>
</dbReference>
<dbReference type="GO" id="GO:0046872">
    <property type="term" value="F:metal ion binding"/>
    <property type="evidence" value="ECO:0007669"/>
    <property type="project" value="UniProtKB-UniRule"/>
</dbReference>
<dbReference type="GO" id="GO:0051539">
    <property type="term" value="F:4 iron, 4 sulfur cluster binding"/>
    <property type="evidence" value="ECO:0007669"/>
    <property type="project" value="UniProtKB-UniRule"/>
</dbReference>
<evidence type="ECO:0000256" key="6">
    <source>
        <dbReference type="ARBA" id="ARBA00022723"/>
    </source>
</evidence>
<evidence type="ECO:0000256" key="5">
    <source>
        <dbReference type="ARBA" id="ARBA00022485"/>
    </source>
</evidence>
<dbReference type="PIRSF" id="PIRSF036692">
    <property type="entry name" value="SDH_B"/>
    <property type="match status" value="1"/>
</dbReference>
<dbReference type="UniPathway" id="UPA00138"/>
<comment type="catalytic activity">
    <reaction evidence="10 11 12">
        <text>L-serine = pyruvate + NH4(+)</text>
        <dbReference type="Rhea" id="RHEA:19169"/>
        <dbReference type="ChEBI" id="CHEBI:15361"/>
        <dbReference type="ChEBI" id="CHEBI:28938"/>
        <dbReference type="ChEBI" id="CHEBI:33384"/>
        <dbReference type="EC" id="4.3.1.17"/>
    </reaction>
</comment>
<dbReference type="Pfam" id="PF01842">
    <property type="entry name" value="ACT"/>
    <property type="match status" value="1"/>
</dbReference>
<dbReference type="PROSITE" id="PS51671">
    <property type="entry name" value="ACT"/>
    <property type="match status" value="1"/>
</dbReference>
<dbReference type="Gene3D" id="3.30.1330.90">
    <property type="entry name" value="D-3-phosphoglycerate dehydrogenase, domain 3"/>
    <property type="match status" value="1"/>
</dbReference>
<comment type="pathway">
    <text evidence="2 11">Carbohydrate biosynthesis; gluconeogenesis.</text>
</comment>
<reference evidence="14 15" key="1">
    <citation type="submission" date="2018-04" db="EMBL/GenBank/DDBJ databases">
        <title>Genomic Encyclopedia of Type Strains, Phase IV (KMG-IV): sequencing the most valuable type-strain genomes for metagenomic binning, comparative biology and taxonomic classification.</title>
        <authorList>
            <person name="Goeker M."/>
        </authorList>
    </citation>
    <scope>NUCLEOTIDE SEQUENCE [LARGE SCALE GENOMIC DNA]</scope>
    <source>
        <strain evidence="14 15">DSM 20705</strain>
    </source>
</reference>
<evidence type="ECO:0000256" key="12">
    <source>
        <dbReference type="RuleBase" id="RU366059"/>
    </source>
</evidence>
<accession>A0A2U1E246</accession>
<dbReference type="InterPro" id="IPR005131">
    <property type="entry name" value="Ser_deHydtase_bsu"/>
</dbReference>
<comment type="cofactor">
    <cofactor evidence="1 12">
        <name>[4Fe-4S] cluster</name>
        <dbReference type="ChEBI" id="CHEBI:49883"/>
    </cofactor>
</comment>
<comment type="similarity">
    <text evidence="3 11 12">Belongs to the iron-sulfur dependent L-serine dehydratase family.</text>
</comment>
<dbReference type="Gene3D" id="3.30.70.260">
    <property type="match status" value="1"/>
</dbReference>
<dbReference type="InterPro" id="IPR029009">
    <property type="entry name" value="ASB_dom_sf"/>
</dbReference>
<dbReference type="GO" id="GO:0006094">
    <property type="term" value="P:gluconeogenesis"/>
    <property type="evidence" value="ECO:0007669"/>
    <property type="project" value="UniProtKB-UniRule"/>
</dbReference>
<evidence type="ECO:0000256" key="4">
    <source>
        <dbReference type="ARBA" id="ARBA00022432"/>
    </source>
</evidence>
<dbReference type="EMBL" id="QEKV01000007">
    <property type="protein sequence ID" value="PVY94027.1"/>
    <property type="molecule type" value="Genomic_DNA"/>
</dbReference>
<proteinExistence type="inferred from homology"/>
<dbReference type="SUPFAM" id="SSF143548">
    <property type="entry name" value="Serine metabolism enzymes domain"/>
    <property type="match status" value="1"/>
</dbReference>
<evidence type="ECO:0000313" key="15">
    <source>
        <dbReference type="Proteomes" id="UP000245793"/>
    </source>
</evidence>
<gene>
    <name evidence="14" type="ORF">C7381_10723</name>
</gene>
<dbReference type="GO" id="GO:0003941">
    <property type="term" value="F:L-serine ammonia-lyase activity"/>
    <property type="evidence" value="ECO:0007669"/>
    <property type="project" value="UniProtKB-UniRule"/>
</dbReference>
<keyword evidence="7 11" id="KW-0408">Iron</keyword>
<protein>
    <recommendedName>
        <fullName evidence="11">L-serine deaminase</fullName>
    </recommendedName>
</protein>
<organism evidence="14 15">
    <name type="scientific">Ezakiella coagulans</name>
    <dbReference type="NCBI Taxonomy" id="46507"/>
    <lineage>
        <taxon>Bacteria</taxon>
        <taxon>Bacillati</taxon>
        <taxon>Bacillota</taxon>
        <taxon>Tissierellia</taxon>
        <taxon>Ezakiella</taxon>
    </lineage>
</organism>
<evidence type="ECO:0000256" key="9">
    <source>
        <dbReference type="ARBA" id="ARBA00023239"/>
    </source>
</evidence>
<dbReference type="PROSITE" id="PS51257">
    <property type="entry name" value="PROKAR_LIPOPROTEIN"/>
    <property type="match status" value="1"/>
</dbReference>
<dbReference type="AlphaFoldDB" id="A0A2U1E246"/>
<evidence type="ECO:0000259" key="13">
    <source>
        <dbReference type="PROSITE" id="PS51671"/>
    </source>
</evidence>
<dbReference type="Proteomes" id="UP000245793">
    <property type="component" value="Unassembled WGS sequence"/>
</dbReference>
<dbReference type="PANTHER" id="PTHR30182">
    <property type="entry name" value="L-SERINE DEHYDRATASE"/>
    <property type="match status" value="1"/>
</dbReference>
<evidence type="ECO:0000256" key="11">
    <source>
        <dbReference type="PIRNR" id="PIRNR036692"/>
    </source>
</evidence>
<evidence type="ECO:0000313" key="14">
    <source>
        <dbReference type="EMBL" id="PVY94027.1"/>
    </source>
</evidence>
<evidence type="ECO:0000256" key="2">
    <source>
        <dbReference type="ARBA" id="ARBA00004742"/>
    </source>
</evidence>
<dbReference type="InterPro" id="IPR002912">
    <property type="entry name" value="ACT_dom"/>
</dbReference>
<feature type="domain" description="ACT" evidence="13">
    <location>
        <begin position="149"/>
        <end position="223"/>
    </location>
</feature>
<dbReference type="InterPro" id="IPR045865">
    <property type="entry name" value="ACT-like_dom_sf"/>
</dbReference>
<name>A0A2U1E246_9FIRM</name>
<keyword evidence="5 11" id="KW-0004">4Fe-4S</keyword>
<sequence>MRDFSLKEILGPIMIGPSSSHTAGACRLGKIARNIVGANFTSVTFLLHGSFAKTYHGHGTDKALLAGVMGFSPSDERIRDSFEIADKIGLKYEFIPTDLGYCHPNTVKMIFHFNDKPDFYVQGSSIGGGNIIITDINGTDITFTGERPTVIAKYQDKKGIISRITSLFAISGFNIANMNVIRNGKQATLICEFDSDIDPAVIDDMVRLYDFDFVKFIDHGKDD</sequence>
<evidence type="ECO:0000256" key="1">
    <source>
        <dbReference type="ARBA" id="ARBA00001966"/>
    </source>
</evidence>
<dbReference type="InterPro" id="IPR051318">
    <property type="entry name" value="Fe-S_L-Ser"/>
</dbReference>
<evidence type="ECO:0000256" key="7">
    <source>
        <dbReference type="ARBA" id="ARBA00023004"/>
    </source>
</evidence>
<comment type="caution">
    <text evidence="14">The sequence shown here is derived from an EMBL/GenBank/DDBJ whole genome shotgun (WGS) entry which is preliminary data.</text>
</comment>
<dbReference type="InterPro" id="IPR004643">
    <property type="entry name" value="Fe-S_L-Ser_bsu"/>
</dbReference>
<evidence type="ECO:0000256" key="8">
    <source>
        <dbReference type="ARBA" id="ARBA00023014"/>
    </source>
</evidence>
<keyword evidence="4 11" id="KW-0312">Gluconeogenesis</keyword>
<evidence type="ECO:0000256" key="10">
    <source>
        <dbReference type="ARBA" id="ARBA00049406"/>
    </source>
</evidence>
<keyword evidence="9 11" id="KW-0456">Lyase</keyword>
<dbReference type="PANTHER" id="PTHR30182:SF12">
    <property type="entry name" value="L-SERINE DEHYDRATASE, BETA CHAIN-RELATED"/>
    <property type="match status" value="1"/>
</dbReference>